<evidence type="ECO:0000313" key="1">
    <source>
        <dbReference type="EMBL" id="DAE11943.1"/>
    </source>
</evidence>
<proteinExistence type="predicted"/>
<organism evidence="1">
    <name type="scientific">Myoviridae sp. ctBtT5</name>
    <dbReference type="NCBI Taxonomy" id="2825048"/>
    <lineage>
        <taxon>Viruses</taxon>
        <taxon>Duplodnaviria</taxon>
        <taxon>Heunggongvirae</taxon>
        <taxon>Uroviricota</taxon>
        <taxon>Caudoviricetes</taxon>
    </lineage>
</organism>
<name>A0A8S5PY34_9CAUD</name>
<protein>
    <submittedName>
        <fullName evidence="1">Uncharacterized protein</fullName>
    </submittedName>
</protein>
<accession>A0A8S5PY34</accession>
<sequence>MAGKNFEADLKGVELQRAEFQDKFSALGFAKSTLEFETPEQKRQAELDQIKKKAQLESELNDINSKDPQIQRTALMKALEPYYKDFGSIILRPQAQAVEDIIAQAKRERISV</sequence>
<dbReference type="EMBL" id="BK015540">
    <property type="protein sequence ID" value="DAE11943.1"/>
    <property type="molecule type" value="Genomic_DNA"/>
</dbReference>
<reference evidence="1" key="1">
    <citation type="journal article" date="2021" name="Proc. Natl. Acad. Sci. U.S.A.">
        <title>A Catalog of Tens of Thousands of Viruses from Human Metagenomes Reveals Hidden Associations with Chronic Diseases.</title>
        <authorList>
            <person name="Tisza M.J."/>
            <person name="Buck C.B."/>
        </authorList>
    </citation>
    <scope>NUCLEOTIDE SEQUENCE</scope>
    <source>
        <strain evidence="1">CtBtT5</strain>
    </source>
</reference>